<dbReference type="RefSeq" id="WP_234882886.1">
    <property type="nucleotide sequence ID" value="NZ_CP124733.1"/>
</dbReference>
<reference evidence="1" key="1">
    <citation type="submission" date="2023-05" db="EMBL/GenBank/DDBJ databases">
        <title>Complete genome sequence of Agrobacterium larrymoorei CFBP5477.</title>
        <authorList>
            <person name="Yen H.-C."/>
            <person name="Chou L."/>
            <person name="Lin Y.-C."/>
            <person name="Lai E.-M."/>
            <person name="Kuo C.-H."/>
        </authorList>
    </citation>
    <scope>NUCLEOTIDE SEQUENCE</scope>
    <source>
        <strain evidence="1">CFBP5477</strain>
    </source>
</reference>
<evidence type="ECO:0000313" key="2">
    <source>
        <dbReference type="Proteomes" id="UP000298664"/>
    </source>
</evidence>
<protein>
    <submittedName>
        <fullName evidence="1">Uncharacterized protein</fullName>
    </submittedName>
</protein>
<dbReference type="EMBL" id="CP124733">
    <property type="protein sequence ID" value="WHA42313.1"/>
    <property type="molecule type" value="Genomic_DNA"/>
</dbReference>
<name>A0AAF0KEN1_9HYPH</name>
<accession>A0AAF0KEN1</accession>
<proteinExistence type="predicted"/>
<organism evidence="1 2">
    <name type="scientific">Agrobacterium larrymoorei</name>
    <dbReference type="NCBI Taxonomy" id="160699"/>
    <lineage>
        <taxon>Bacteria</taxon>
        <taxon>Pseudomonadati</taxon>
        <taxon>Pseudomonadota</taxon>
        <taxon>Alphaproteobacteria</taxon>
        <taxon>Hyphomicrobiales</taxon>
        <taxon>Rhizobiaceae</taxon>
        <taxon>Rhizobium/Agrobacterium group</taxon>
        <taxon>Agrobacterium</taxon>
    </lineage>
</organism>
<evidence type="ECO:0000313" key="1">
    <source>
        <dbReference type="EMBL" id="WHA42313.1"/>
    </source>
</evidence>
<gene>
    <name evidence="1" type="ORF">CFBP5477_006745</name>
</gene>
<dbReference type="Proteomes" id="UP000298664">
    <property type="component" value="Chromosome Circular"/>
</dbReference>
<dbReference type="AlphaFoldDB" id="A0AAF0KEN1"/>
<sequence length="308" mass="33333">MSGSPLSELSTPKAMANSDDFKLFPLKSGPRFGDASLSRGASGVVFTGYTKDAAIDNDAFSCCGNYTLRNSVHAAIAATTPDGCTIFALKSVIDQRPCLAVGGFDKSGKPVELTKSQFEKLTLPLSNPSNVSPILGSEPALGVQLRNANSTYGFKYNAQIDLYIFNYINSIAGDYGANGKPRYERSSGLALEHNGHELSKVSANTSWRRDNSAFRGSVFQDLNARGFELSGSRNDWSGTIAQTYMEGARTDKYELGYGATSISRESTTGGRITEGVQHKFEGVVLKVTRTRDRVTGNEYMLTFTFELP</sequence>